<proteinExistence type="predicted"/>
<gene>
    <name evidence="1" type="ORF">S12H4_31787</name>
</gene>
<dbReference type="Gene3D" id="3.20.20.210">
    <property type="match status" value="1"/>
</dbReference>
<evidence type="ECO:0008006" key="2">
    <source>
        <dbReference type="Google" id="ProtNLM"/>
    </source>
</evidence>
<evidence type="ECO:0000313" key="1">
    <source>
        <dbReference type="EMBL" id="GAJ00512.1"/>
    </source>
</evidence>
<name>X1UAA7_9ZZZZ</name>
<protein>
    <recommendedName>
        <fullName evidence="2">Uroporphyrinogen decarboxylase (URO-D) domain-containing protein</fullName>
    </recommendedName>
</protein>
<organism evidence="1">
    <name type="scientific">marine sediment metagenome</name>
    <dbReference type="NCBI Taxonomy" id="412755"/>
    <lineage>
        <taxon>unclassified sequences</taxon>
        <taxon>metagenomes</taxon>
        <taxon>ecological metagenomes</taxon>
    </lineage>
</organism>
<dbReference type="EMBL" id="BARW01018581">
    <property type="protein sequence ID" value="GAJ00512.1"/>
    <property type="molecule type" value="Genomic_DNA"/>
</dbReference>
<dbReference type="InterPro" id="IPR038071">
    <property type="entry name" value="UROD/MetE-like_sf"/>
</dbReference>
<comment type="caution">
    <text evidence="1">The sequence shown here is derived from an EMBL/GenBank/DDBJ whole genome shotgun (WGS) entry which is preliminary data.</text>
</comment>
<dbReference type="SUPFAM" id="SSF51726">
    <property type="entry name" value="UROD/MetE-like"/>
    <property type="match status" value="1"/>
</dbReference>
<accession>X1UAA7</accession>
<sequence>SPEEMQKWVVPYNQRITEKAKKFGLMAMNVSGDYCEERLEKFDKKILHDSFDVEVASQGGLPSLFLAMGRWHEYPLDAVLEYTKKFLEEGNKPTVTAGLNGRMLRDGPVEKIVDNVKRFIDAFARDHNLTMFCANIPADTPTDHIHAAIVATHTYGRLPIADNLDDVKFELPKRESFQEWKKNVSPEILA</sequence>
<feature type="non-terminal residue" evidence="1">
    <location>
        <position position="1"/>
    </location>
</feature>
<dbReference type="AlphaFoldDB" id="X1UAA7"/>
<reference evidence="1" key="1">
    <citation type="journal article" date="2014" name="Front. Microbiol.">
        <title>High frequency of phylogenetically diverse reductive dehalogenase-homologous genes in deep subseafloor sedimentary metagenomes.</title>
        <authorList>
            <person name="Kawai M."/>
            <person name="Futagami T."/>
            <person name="Toyoda A."/>
            <person name="Takaki Y."/>
            <person name="Nishi S."/>
            <person name="Hori S."/>
            <person name="Arai W."/>
            <person name="Tsubouchi T."/>
            <person name="Morono Y."/>
            <person name="Uchiyama I."/>
            <person name="Ito T."/>
            <person name="Fujiyama A."/>
            <person name="Inagaki F."/>
            <person name="Takami H."/>
        </authorList>
    </citation>
    <scope>NUCLEOTIDE SEQUENCE</scope>
    <source>
        <strain evidence="1">Expedition CK06-06</strain>
    </source>
</reference>